<keyword evidence="2" id="KW-1185">Reference proteome</keyword>
<comment type="caution">
    <text evidence="1">The sequence shown here is derived from an EMBL/GenBank/DDBJ whole genome shotgun (WGS) entry which is preliminary data.</text>
</comment>
<evidence type="ECO:0000313" key="1">
    <source>
        <dbReference type="EMBL" id="GME88494.1"/>
    </source>
</evidence>
<evidence type="ECO:0000313" key="2">
    <source>
        <dbReference type="Proteomes" id="UP001165101"/>
    </source>
</evidence>
<name>A0ACB5TJ57_CANBO</name>
<reference evidence="1" key="1">
    <citation type="submission" date="2023-04" db="EMBL/GenBank/DDBJ databases">
        <title>Candida boidinii NBRC 1967.</title>
        <authorList>
            <person name="Ichikawa N."/>
            <person name="Sato H."/>
            <person name="Tonouchi N."/>
        </authorList>
    </citation>
    <scope>NUCLEOTIDE SEQUENCE</scope>
    <source>
        <strain evidence="1">NBRC 1967</strain>
    </source>
</reference>
<dbReference type="EMBL" id="BSXV01000299">
    <property type="protein sequence ID" value="GME88494.1"/>
    <property type="molecule type" value="Genomic_DNA"/>
</dbReference>
<gene>
    <name evidence="1" type="ORF">Cboi01_000093000</name>
</gene>
<proteinExistence type="predicted"/>
<sequence length="193" mass="22074">MFFTNIKSVKEPENSILFPIYKSAYFIDSYSVKLPTTKNNNNNNNNNKNDINPELLANFFFNNPPKWFTVLLNIRDKLVSAFGIKSTDYIRNNANKLGIKTIGFFPIISSSKNEIILGEDDKHLDFRASLLIQPIKNSNNNNKNNEEKELVATTVVHCHGLLGKLYLNIIKPFHILIIKHNLSKVPELLSKID</sequence>
<organism evidence="1 2">
    <name type="scientific">Candida boidinii</name>
    <name type="common">Yeast</name>
    <dbReference type="NCBI Taxonomy" id="5477"/>
    <lineage>
        <taxon>Eukaryota</taxon>
        <taxon>Fungi</taxon>
        <taxon>Dikarya</taxon>
        <taxon>Ascomycota</taxon>
        <taxon>Saccharomycotina</taxon>
        <taxon>Pichiomycetes</taxon>
        <taxon>Pichiales</taxon>
        <taxon>Pichiaceae</taxon>
        <taxon>Ogataea</taxon>
        <taxon>Ogataea/Candida clade</taxon>
    </lineage>
</organism>
<accession>A0ACB5TJ57</accession>
<protein>
    <submittedName>
        <fullName evidence="1">Unnamed protein product</fullName>
    </submittedName>
</protein>
<dbReference type="Proteomes" id="UP001165101">
    <property type="component" value="Unassembled WGS sequence"/>
</dbReference>